<reference evidence="4 5" key="1">
    <citation type="submission" date="2021-07" db="EMBL/GenBank/DDBJ databases">
        <title>Whole Genome Sequence of Nocardia Iowensis.</title>
        <authorList>
            <person name="Lamm A."/>
            <person name="Collins-Fairclough A.M."/>
            <person name="Bunk B."/>
            <person name="Sproer C."/>
        </authorList>
    </citation>
    <scope>NUCLEOTIDE SEQUENCE [LARGE SCALE GENOMIC DNA]</scope>
    <source>
        <strain evidence="4 5">NRRL 5646</strain>
    </source>
</reference>
<dbReference type="Proteomes" id="UP000694257">
    <property type="component" value="Chromosome"/>
</dbReference>
<dbReference type="PANTHER" id="PTHR31544:SF2">
    <property type="entry name" value="AIG2-LIKE PROTEIN D"/>
    <property type="match status" value="1"/>
</dbReference>
<name>A0ABX8RIM8_NOCIO</name>
<dbReference type="InterPro" id="IPR045038">
    <property type="entry name" value="AIG2-like"/>
</dbReference>
<evidence type="ECO:0000259" key="3">
    <source>
        <dbReference type="Pfam" id="PF06094"/>
    </source>
</evidence>
<evidence type="ECO:0000313" key="4">
    <source>
        <dbReference type="EMBL" id="QXN89482.1"/>
    </source>
</evidence>
<protein>
    <recommendedName>
        <fullName evidence="2">Putative gamma-glutamylcyclotransferase</fullName>
    </recommendedName>
</protein>
<dbReference type="InterPro" id="IPR013024">
    <property type="entry name" value="GGCT-like"/>
</dbReference>
<dbReference type="InterPro" id="IPR009288">
    <property type="entry name" value="AIG2-like_dom"/>
</dbReference>
<organism evidence="4 5">
    <name type="scientific">Nocardia iowensis</name>
    <dbReference type="NCBI Taxonomy" id="204891"/>
    <lineage>
        <taxon>Bacteria</taxon>
        <taxon>Bacillati</taxon>
        <taxon>Actinomycetota</taxon>
        <taxon>Actinomycetes</taxon>
        <taxon>Mycobacteriales</taxon>
        <taxon>Nocardiaceae</taxon>
        <taxon>Nocardia</taxon>
    </lineage>
</organism>
<dbReference type="EMBL" id="CP078145">
    <property type="protein sequence ID" value="QXN89482.1"/>
    <property type="molecule type" value="Genomic_DNA"/>
</dbReference>
<keyword evidence="1" id="KW-0808">Transferase</keyword>
<evidence type="ECO:0000256" key="1">
    <source>
        <dbReference type="ARBA" id="ARBA00022679"/>
    </source>
</evidence>
<evidence type="ECO:0000313" key="5">
    <source>
        <dbReference type="Proteomes" id="UP000694257"/>
    </source>
</evidence>
<dbReference type="Pfam" id="PF06094">
    <property type="entry name" value="GGACT"/>
    <property type="match status" value="1"/>
</dbReference>
<accession>A0ABX8RIM8</accession>
<dbReference type="RefSeq" id="WP_218470357.1">
    <property type="nucleotide sequence ID" value="NZ_BAABJN010000006.1"/>
</dbReference>
<evidence type="ECO:0000256" key="2">
    <source>
        <dbReference type="ARBA" id="ARBA00030602"/>
    </source>
</evidence>
<keyword evidence="5" id="KW-1185">Reference proteome</keyword>
<sequence>MELSGRGVRLGRLVTSGRPLFAYGTLQFPAILEVLLGRVPELVPTVVPGWRVAALPGRVYPGLVPAATSQARGVLLSGLTAGEWEILDAYEDDEYDLRAIPLPSPGKSAWSYVWTSTPAQEDWHPDSFVTAHLSHFVTRCAEWRRGF</sequence>
<gene>
    <name evidence="4" type="ORF">KV110_28790</name>
</gene>
<dbReference type="CDD" id="cd06661">
    <property type="entry name" value="GGCT_like"/>
    <property type="match status" value="1"/>
</dbReference>
<proteinExistence type="predicted"/>
<feature type="domain" description="Gamma-glutamylcyclotransferase AIG2-like" evidence="3">
    <location>
        <begin position="20"/>
        <end position="123"/>
    </location>
</feature>
<dbReference type="PANTHER" id="PTHR31544">
    <property type="entry name" value="AIG2-LIKE PROTEIN D"/>
    <property type="match status" value="1"/>
</dbReference>